<dbReference type="Proteomes" id="UP001286313">
    <property type="component" value="Unassembled WGS sequence"/>
</dbReference>
<name>A0AAE1GP10_PETCI</name>
<dbReference type="PANTHER" id="PTHR20908:SF1">
    <property type="entry name" value="LD15586P"/>
    <property type="match status" value="1"/>
</dbReference>
<dbReference type="SUPFAM" id="SSF53474">
    <property type="entry name" value="alpha/beta-Hydrolases"/>
    <property type="match status" value="1"/>
</dbReference>
<evidence type="ECO:0000313" key="1">
    <source>
        <dbReference type="EMBL" id="KAK3895381.1"/>
    </source>
</evidence>
<accession>A0AAE1GP10</accession>
<dbReference type="PANTHER" id="PTHR20908">
    <property type="entry name" value="LD15586P"/>
    <property type="match status" value="1"/>
</dbReference>
<proteinExistence type="predicted"/>
<organism evidence="1 2">
    <name type="scientific">Petrolisthes cinctipes</name>
    <name type="common">Flat porcelain crab</name>
    <dbReference type="NCBI Taxonomy" id="88211"/>
    <lineage>
        <taxon>Eukaryota</taxon>
        <taxon>Metazoa</taxon>
        <taxon>Ecdysozoa</taxon>
        <taxon>Arthropoda</taxon>
        <taxon>Crustacea</taxon>
        <taxon>Multicrustacea</taxon>
        <taxon>Malacostraca</taxon>
        <taxon>Eumalacostraca</taxon>
        <taxon>Eucarida</taxon>
        <taxon>Decapoda</taxon>
        <taxon>Pleocyemata</taxon>
        <taxon>Anomura</taxon>
        <taxon>Galatheoidea</taxon>
        <taxon>Porcellanidae</taxon>
        <taxon>Petrolisthes</taxon>
    </lineage>
</organism>
<dbReference type="Gene3D" id="3.40.50.1820">
    <property type="entry name" value="alpha/beta hydrolase"/>
    <property type="match status" value="1"/>
</dbReference>
<gene>
    <name evidence="1" type="ORF">Pcinc_000909</name>
</gene>
<dbReference type="AlphaFoldDB" id="A0AAE1GP10"/>
<keyword evidence="2" id="KW-1185">Reference proteome</keyword>
<protein>
    <submittedName>
        <fullName evidence="1">Uncharacterized protein</fullName>
    </submittedName>
</protein>
<dbReference type="InterPro" id="IPR029058">
    <property type="entry name" value="AB_hydrolase_fold"/>
</dbReference>
<sequence>MMATWRMQQRALCLAATAPTRIVTTTTPPYTSTSLTVRKVTSPNTPTWYPIVSPLLLHVREFHSRKFSRNVEFFTSSDIPLPKDTMQMASALSKDDRPLTLLFCWLMAREKHIRKYAMMYTNMGMDVLKIRVSPFDLLRPTKGSQVAADQVLEFLHANPSHSPILVHGLSVGAYTCMEAMVKIEQDFAKHGHLLNRFVGQIWDSAVDIHGIPNGVSRAITNNPTLQRNIKKYLLWYLRTQYNTATIHYERASVKMHQNYLEVPSLLFFSDIDHVSTPEMNAVVYRKWEAKGYPVYTRCWKGSLHVSHYLKHRKNYEAEVLAFLERIGLTEPTRHLATSL</sequence>
<dbReference type="EMBL" id="JAWQEG010000042">
    <property type="protein sequence ID" value="KAK3895381.1"/>
    <property type="molecule type" value="Genomic_DNA"/>
</dbReference>
<dbReference type="Pfam" id="PF05705">
    <property type="entry name" value="DUF829"/>
    <property type="match status" value="1"/>
</dbReference>
<dbReference type="GO" id="GO:0017171">
    <property type="term" value="F:serine hydrolase activity"/>
    <property type="evidence" value="ECO:0007669"/>
    <property type="project" value="TreeGrafter"/>
</dbReference>
<comment type="caution">
    <text evidence="1">The sequence shown here is derived from an EMBL/GenBank/DDBJ whole genome shotgun (WGS) entry which is preliminary data.</text>
</comment>
<reference evidence="1" key="1">
    <citation type="submission" date="2023-10" db="EMBL/GenBank/DDBJ databases">
        <title>Genome assemblies of two species of porcelain crab, Petrolisthes cinctipes and Petrolisthes manimaculis (Anomura: Porcellanidae).</title>
        <authorList>
            <person name="Angst P."/>
        </authorList>
    </citation>
    <scope>NUCLEOTIDE SEQUENCE</scope>
    <source>
        <strain evidence="1">PB745_01</strain>
        <tissue evidence="1">Gill</tissue>
    </source>
</reference>
<dbReference type="InterPro" id="IPR008547">
    <property type="entry name" value="DUF829_TMEM53"/>
</dbReference>
<evidence type="ECO:0000313" key="2">
    <source>
        <dbReference type="Proteomes" id="UP001286313"/>
    </source>
</evidence>